<sequence>MVIVISCNNDAPEKLQNLIQEKLLERKTIFLQNKYDDCIRNLMSRVQLEVDSTLSFGSKHLKFDSITVPHDTNRPLKPEITFPQFNKPKRPNSDSIIIK</sequence>
<protein>
    <submittedName>
        <fullName evidence="2">Uncharacterized protein</fullName>
    </submittedName>
</protein>
<evidence type="ECO:0000313" key="2">
    <source>
        <dbReference type="EMBL" id="MBK9716116.1"/>
    </source>
</evidence>
<gene>
    <name evidence="2" type="ORF">IPO85_01065</name>
</gene>
<evidence type="ECO:0000256" key="1">
    <source>
        <dbReference type="SAM" id="MobiDB-lite"/>
    </source>
</evidence>
<proteinExistence type="predicted"/>
<accession>A0A9D7S677</accession>
<dbReference type="EMBL" id="JADKFW010000004">
    <property type="protein sequence ID" value="MBK9716116.1"/>
    <property type="molecule type" value="Genomic_DNA"/>
</dbReference>
<evidence type="ECO:0000313" key="3">
    <source>
        <dbReference type="Proteomes" id="UP000808349"/>
    </source>
</evidence>
<reference evidence="2 3" key="1">
    <citation type="submission" date="2020-10" db="EMBL/GenBank/DDBJ databases">
        <title>Connecting structure to function with the recovery of over 1000 high-quality activated sludge metagenome-assembled genomes encoding full-length rRNA genes using long-read sequencing.</title>
        <authorList>
            <person name="Singleton C.M."/>
            <person name="Petriglieri F."/>
            <person name="Kristensen J.M."/>
            <person name="Kirkegaard R.H."/>
            <person name="Michaelsen T.Y."/>
            <person name="Andersen M.H."/>
            <person name="Karst S.M."/>
            <person name="Dueholm M.S."/>
            <person name="Nielsen P.H."/>
            <person name="Albertsen M."/>
        </authorList>
    </citation>
    <scope>NUCLEOTIDE SEQUENCE [LARGE SCALE GENOMIC DNA]</scope>
    <source>
        <strain evidence="2">Ribe_18-Q3-R11-54_BAT3C.373</strain>
    </source>
</reference>
<name>A0A9D7S677_9BACT</name>
<comment type="caution">
    <text evidence="2">The sequence shown here is derived from an EMBL/GenBank/DDBJ whole genome shotgun (WGS) entry which is preliminary data.</text>
</comment>
<feature type="region of interest" description="Disordered" evidence="1">
    <location>
        <begin position="73"/>
        <end position="99"/>
    </location>
</feature>
<organism evidence="2 3">
    <name type="scientific">Candidatus Defluviibacterium haderslevense</name>
    <dbReference type="NCBI Taxonomy" id="2981993"/>
    <lineage>
        <taxon>Bacteria</taxon>
        <taxon>Pseudomonadati</taxon>
        <taxon>Bacteroidota</taxon>
        <taxon>Saprospiria</taxon>
        <taxon>Saprospirales</taxon>
        <taxon>Saprospiraceae</taxon>
        <taxon>Candidatus Defluviibacterium</taxon>
    </lineage>
</organism>
<dbReference type="AlphaFoldDB" id="A0A9D7S677"/>
<dbReference type="Proteomes" id="UP000808349">
    <property type="component" value="Unassembled WGS sequence"/>
</dbReference>